<feature type="region of interest" description="Disordered" evidence="1">
    <location>
        <begin position="225"/>
        <end position="423"/>
    </location>
</feature>
<feature type="compositionally biased region" description="Basic and acidic residues" evidence="1">
    <location>
        <begin position="335"/>
        <end position="357"/>
    </location>
</feature>
<dbReference type="RefSeq" id="XP_033586906.1">
    <property type="nucleotide sequence ID" value="XM_033737652.1"/>
</dbReference>
<evidence type="ECO:0000313" key="2">
    <source>
        <dbReference type="EMBL" id="KAF2480336.1"/>
    </source>
</evidence>
<keyword evidence="3" id="KW-1185">Reference proteome</keyword>
<feature type="compositionally biased region" description="Acidic residues" evidence="1">
    <location>
        <begin position="276"/>
        <end position="289"/>
    </location>
</feature>
<feature type="compositionally biased region" description="Basic and acidic residues" evidence="1">
    <location>
        <begin position="242"/>
        <end position="259"/>
    </location>
</feature>
<feature type="compositionally biased region" description="Basic and acidic residues" evidence="1">
    <location>
        <begin position="293"/>
        <end position="318"/>
    </location>
</feature>
<evidence type="ECO:0000256" key="1">
    <source>
        <dbReference type="SAM" id="MobiDB-lite"/>
    </source>
</evidence>
<proteinExistence type="predicted"/>
<gene>
    <name evidence="2" type="ORF">BDY17DRAFT_327296</name>
</gene>
<evidence type="ECO:0000313" key="3">
    <source>
        <dbReference type="Proteomes" id="UP000799767"/>
    </source>
</evidence>
<organism evidence="2 3">
    <name type="scientific">Neohortaea acidophila</name>
    <dbReference type="NCBI Taxonomy" id="245834"/>
    <lineage>
        <taxon>Eukaryota</taxon>
        <taxon>Fungi</taxon>
        <taxon>Dikarya</taxon>
        <taxon>Ascomycota</taxon>
        <taxon>Pezizomycotina</taxon>
        <taxon>Dothideomycetes</taxon>
        <taxon>Dothideomycetidae</taxon>
        <taxon>Mycosphaerellales</taxon>
        <taxon>Teratosphaeriaceae</taxon>
        <taxon>Neohortaea</taxon>
    </lineage>
</organism>
<reference evidence="2" key="1">
    <citation type="journal article" date="2020" name="Stud. Mycol.">
        <title>101 Dothideomycetes genomes: a test case for predicting lifestyles and emergence of pathogens.</title>
        <authorList>
            <person name="Haridas S."/>
            <person name="Albert R."/>
            <person name="Binder M."/>
            <person name="Bloem J."/>
            <person name="Labutti K."/>
            <person name="Salamov A."/>
            <person name="Andreopoulos B."/>
            <person name="Baker S."/>
            <person name="Barry K."/>
            <person name="Bills G."/>
            <person name="Bluhm B."/>
            <person name="Cannon C."/>
            <person name="Castanera R."/>
            <person name="Culley D."/>
            <person name="Daum C."/>
            <person name="Ezra D."/>
            <person name="Gonzalez J."/>
            <person name="Henrissat B."/>
            <person name="Kuo A."/>
            <person name="Liang C."/>
            <person name="Lipzen A."/>
            <person name="Lutzoni F."/>
            <person name="Magnuson J."/>
            <person name="Mondo S."/>
            <person name="Nolan M."/>
            <person name="Ohm R."/>
            <person name="Pangilinan J."/>
            <person name="Park H.-J."/>
            <person name="Ramirez L."/>
            <person name="Alfaro M."/>
            <person name="Sun H."/>
            <person name="Tritt A."/>
            <person name="Yoshinaga Y."/>
            <person name="Zwiers L.-H."/>
            <person name="Turgeon B."/>
            <person name="Goodwin S."/>
            <person name="Spatafora J."/>
            <person name="Crous P."/>
            <person name="Grigoriev I."/>
        </authorList>
    </citation>
    <scope>NUCLEOTIDE SEQUENCE</scope>
    <source>
        <strain evidence="2">CBS 113389</strain>
    </source>
</reference>
<dbReference type="GeneID" id="54478654"/>
<feature type="compositionally biased region" description="Basic and acidic residues" evidence="1">
    <location>
        <begin position="393"/>
        <end position="410"/>
    </location>
</feature>
<name>A0A6A6PKK1_9PEZI</name>
<dbReference type="EMBL" id="MU001640">
    <property type="protein sequence ID" value="KAF2480336.1"/>
    <property type="molecule type" value="Genomic_DNA"/>
</dbReference>
<feature type="compositionally biased region" description="Basic residues" evidence="1">
    <location>
        <begin position="411"/>
        <end position="423"/>
    </location>
</feature>
<dbReference type="Proteomes" id="UP000799767">
    <property type="component" value="Unassembled WGS sequence"/>
</dbReference>
<accession>A0A6A6PKK1</accession>
<protein>
    <submittedName>
        <fullName evidence="2">Uncharacterized protein</fullName>
    </submittedName>
</protein>
<dbReference type="AlphaFoldDB" id="A0A6A6PKK1"/>
<feature type="compositionally biased region" description="Polar residues" evidence="1">
    <location>
        <begin position="231"/>
        <end position="241"/>
    </location>
</feature>
<sequence>MSEPLILFPLGGFRQVGSFTWDDADERPPEFKHAIATARWRPLALAQDIGLPLSFASFQPYFGTPANWNAFVNCLAIDKGLATHTFSKCGTGFPAEPCPLGACGLLREDGRLLRVQHVLALASWFDETMPGMLDCFHMDSEDDVVNFEAMIKEQLKPEKFAKYWHEYQARMVEEGIDLSFAGLECPVVPEVADHRPEEEPRYAGMRACERCRSGLDSPLRKLNIEMGGSATGESGSDGTIHSSDERVRGAASAGKKDALFRVGPTHLNQRQAGSETEGDEEPESNDESVDTVRVVEKKEVPSKSESTHSSAKKADSGKRSGRSKPATSDGGPKGFDSKPSGEKSKKESSRSTKERSTRYRRCSSTSKEASKADEAPSKSVMGSAKDARPKKHSRDEKEKSSRTSEGSKKEKQQKKVGGGKRSG</sequence>